<evidence type="ECO:0000313" key="4">
    <source>
        <dbReference type="Proteomes" id="UP000280696"/>
    </source>
</evidence>
<dbReference type="AlphaFoldDB" id="A0A3A9AJR5"/>
<keyword evidence="3" id="KW-0808">Transferase</keyword>
<dbReference type="EMBL" id="RAYQ01000009">
    <property type="protein sequence ID" value="RKI91558.1"/>
    <property type="molecule type" value="Genomic_DNA"/>
</dbReference>
<dbReference type="PANTHER" id="PTHR34220:SF7">
    <property type="entry name" value="SENSOR HISTIDINE KINASE YPDA"/>
    <property type="match status" value="1"/>
</dbReference>
<keyword evidence="1" id="KW-0812">Transmembrane</keyword>
<dbReference type="Pfam" id="PF02518">
    <property type="entry name" value="HATPase_c"/>
    <property type="match status" value="1"/>
</dbReference>
<dbReference type="OrthoDB" id="9809348at2"/>
<feature type="domain" description="Histidine kinase/HSP90-like ATPase" evidence="2">
    <location>
        <begin position="473"/>
        <end position="585"/>
    </location>
</feature>
<feature type="transmembrane region" description="Helical" evidence="1">
    <location>
        <begin position="289"/>
        <end position="308"/>
    </location>
</feature>
<dbReference type="Proteomes" id="UP000280696">
    <property type="component" value="Unassembled WGS sequence"/>
</dbReference>
<keyword evidence="3" id="KW-0418">Kinase</keyword>
<organism evidence="3 4">
    <name type="scientific">Parablautia intestinalis</name>
    <dbReference type="NCBI Taxonomy" id="2320100"/>
    <lineage>
        <taxon>Bacteria</taxon>
        <taxon>Bacillati</taxon>
        <taxon>Bacillota</taxon>
        <taxon>Clostridia</taxon>
        <taxon>Lachnospirales</taxon>
        <taxon>Lachnospiraceae</taxon>
        <taxon>Parablautia</taxon>
    </lineage>
</organism>
<gene>
    <name evidence="3" type="ORF">D7V94_09795</name>
</gene>
<dbReference type="RefSeq" id="WP_120469248.1">
    <property type="nucleotide sequence ID" value="NZ_RAYQ01000009.1"/>
</dbReference>
<dbReference type="Pfam" id="PF06580">
    <property type="entry name" value="His_kinase"/>
    <property type="match status" value="1"/>
</dbReference>
<dbReference type="InterPro" id="IPR010559">
    <property type="entry name" value="Sig_transdc_His_kin_internal"/>
</dbReference>
<evidence type="ECO:0000256" key="1">
    <source>
        <dbReference type="SAM" id="Phobius"/>
    </source>
</evidence>
<dbReference type="InterPro" id="IPR003594">
    <property type="entry name" value="HATPase_dom"/>
</dbReference>
<dbReference type="GO" id="GO:0000155">
    <property type="term" value="F:phosphorelay sensor kinase activity"/>
    <property type="evidence" value="ECO:0007669"/>
    <property type="project" value="InterPro"/>
</dbReference>
<dbReference type="GO" id="GO:0016020">
    <property type="term" value="C:membrane"/>
    <property type="evidence" value="ECO:0007669"/>
    <property type="project" value="InterPro"/>
</dbReference>
<comment type="caution">
    <text evidence="3">The sequence shown here is derived from an EMBL/GenBank/DDBJ whole genome shotgun (WGS) entry which is preliminary data.</text>
</comment>
<dbReference type="InterPro" id="IPR050640">
    <property type="entry name" value="Bact_2-comp_sensor_kinase"/>
</dbReference>
<protein>
    <submittedName>
        <fullName evidence="3">Sensor histidine kinase</fullName>
    </submittedName>
</protein>
<dbReference type="PANTHER" id="PTHR34220">
    <property type="entry name" value="SENSOR HISTIDINE KINASE YPDA"/>
    <property type="match status" value="1"/>
</dbReference>
<proteinExistence type="predicted"/>
<accession>A0A3A9AJR5</accession>
<evidence type="ECO:0000259" key="2">
    <source>
        <dbReference type="SMART" id="SM00387"/>
    </source>
</evidence>
<keyword evidence="1" id="KW-1133">Transmembrane helix</keyword>
<dbReference type="SMART" id="SM00387">
    <property type="entry name" value="HATPase_c"/>
    <property type="match status" value="1"/>
</dbReference>
<evidence type="ECO:0000313" key="3">
    <source>
        <dbReference type="EMBL" id="RKI91558.1"/>
    </source>
</evidence>
<keyword evidence="1" id="KW-0472">Membrane</keyword>
<feature type="transmembrane region" description="Helical" evidence="1">
    <location>
        <begin position="18"/>
        <end position="37"/>
    </location>
</feature>
<dbReference type="SUPFAM" id="SSF55874">
    <property type="entry name" value="ATPase domain of HSP90 chaperone/DNA topoisomerase II/histidine kinase"/>
    <property type="match status" value="1"/>
</dbReference>
<dbReference type="InterPro" id="IPR036890">
    <property type="entry name" value="HATPase_C_sf"/>
</dbReference>
<keyword evidence="4" id="KW-1185">Reference proteome</keyword>
<name>A0A3A9AJR5_9FIRM</name>
<reference evidence="3 4" key="1">
    <citation type="submission" date="2018-09" db="EMBL/GenBank/DDBJ databases">
        <title>Murine metabolic-syndrome-specific gut microbial biobank.</title>
        <authorList>
            <person name="Liu C."/>
        </authorList>
    </citation>
    <scope>NUCLEOTIDE SEQUENCE [LARGE SCALE GENOMIC DNA]</scope>
    <source>
        <strain evidence="3 4">0.1xD8-82</strain>
    </source>
</reference>
<dbReference type="Gene3D" id="3.30.565.10">
    <property type="entry name" value="Histidine kinase-like ATPase, C-terminal domain"/>
    <property type="match status" value="1"/>
</dbReference>
<sequence length="591" mass="69326">MRVRKKGGGIRKKLLRKYFYTIFVCFWAGMAIISLWARNAIYNSILETSMQEFMQINNAVENRISQYYYVSYMIQNSRIVIESMQKENGEGTGKYYAKRNIEAQLAVLTGALSLYPITLYLDKGTLYQDNITFHSISELEDYPEFAAFRKSESSYIWLMPEKIRMTNLARPVEAFPFIRKIGENTDPIAFQKVCIRKEEIQDLIIPGGAKASVYLYSQDRDLLLVKEGADCFPDEEEKYLSEFSREWKGDSGWTVFQSRYGDYYVHAQLVKGTDWLMVMMIPKLFFLDGFLRIFAIWIILFLVLILIYRRFDKRYTADIVDRIRHLQQEMGERLEDRVEDPGEGIIGDRDELDVLEDYYKDMLGRMQALHTSRIADERDKRKLELSLMQSQINPHFLYNTLDLINWKARNVNNEEISDIACKLADFYRLSLNQGREIVRIRDEIEQARNYIDLQNYRFDMDIDLIIEIPDEMMDTQIPKITLQPLIENAVQHGFLVKEKREECEIEVYGWREEEGLILMVRDNGEGMPQEVLDGILLAHGSEQHGYGIRNIDERIRLYCGRDYGLRFESRLGEGTCVYVKFGGSLEETATE</sequence>